<sequence>MFNFINLCTARAVHRAKEVGVRKVVGAVKKQLVGQFLSETLLMTTFAMVIALCLVQTFVPFLQELSGKGLTLSIGNGTFIIVLIGSTLLLTIIAGLYPAFYLSKYQPAKILKGYASLGSAKNFRQALVVIQFTFSVILIIGSIVIYNQLHFIQNKNLGFDKDHLIDVTLKNDLRLRAGLLKNELLNESSIAGVTVTSSNMIENTSSTGRTAWEGMATDDEILLTHMNVDEDFLPTMHINLVAGRNFDSDISSDSISAYILNESAVKHMGYSPQSAIGKKIKFHDVDGYVIGVVKDFHFQSMNVLIEPMLLRHWPSSWVNTMLVRARGNRIREATAAIERAYKKYESETTVSFQFLDQALQNQYQREQNTGSIVLYFSALAIIVSCLGLFGLAMHSATQRTKEIGVRKVLGASVASIIRLLSVDFLKLVFLAIAIATPIGWWSMNQWLSTFAYKTPIAWWVFALAALIVIMIALFTVSFLSIKTARRNPVRALRTE</sequence>
<gene>
    <name evidence="9" type="ORF">DQQ10_16695</name>
</gene>
<dbReference type="EMBL" id="QMFY01000008">
    <property type="protein sequence ID" value="RAW00184.1"/>
    <property type="molecule type" value="Genomic_DNA"/>
</dbReference>
<protein>
    <recommendedName>
        <fullName evidence="11">ABC3 transporter permease protein domain-containing protein</fullName>
    </recommendedName>
</protein>
<keyword evidence="4 6" id="KW-1133">Transmembrane helix</keyword>
<feature type="transmembrane region" description="Helical" evidence="6">
    <location>
        <begin position="372"/>
        <end position="396"/>
    </location>
</feature>
<dbReference type="GO" id="GO:0005886">
    <property type="term" value="C:plasma membrane"/>
    <property type="evidence" value="ECO:0007669"/>
    <property type="project" value="UniProtKB-SubCell"/>
</dbReference>
<evidence type="ECO:0000256" key="2">
    <source>
        <dbReference type="ARBA" id="ARBA00022475"/>
    </source>
</evidence>
<dbReference type="InterPro" id="IPR003838">
    <property type="entry name" value="ABC3_permease_C"/>
</dbReference>
<dbReference type="RefSeq" id="WP_112748022.1">
    <property type="nucleotide sequence ID" value="NZ_QMFY01000008.1"/>
</dbReference>
<comment type="subcellular location">
    <subcellularLocation>
        <location evidence="1">Cell membrane</location>
        <topology evidence="1">Multi-pass membrane protein</topology>
    </subcellularLocation>
</comment>
<feature type="domain" description="MacB-like periplasmic core" evidence="8">
    <location>
        <begin position="187"/>
        <end position="339"/>
    </location>
</feature>
<dbReference type="Pfam" id="PF12704">
    <property type="entry name" value="MacB_PCD"/>
    <property type="match status" value="1"/>
</dbReference>
<organism evidence="9 10">
    <name type="scientific">Pseudochryseolinea flava</name>
    <dbReference type="NCBI Taxonomy" id="2059302"/>
    <lineage>
        <taxon>Bacteria</taxon>
        <taxon>Pseudomonadati</taxon>
        <taxon>Bacteroidota</taxon>
        <taxon>Cytophagia</taxon>
        <taxon>Cytophagales</taxon>
        <taxon>Fulvivirgaceae</taxon>
        <taxon>Pseudochryseolinea</taxon>
    </lineage>
</organism>
<feature type="transmembrane region" description="Helical" evidence="6">
    <location>
        <begin position="123"/>
        <end position="146"/>
    </location>
</feature>
<feature type="transmembrane region" description="Helical" evidence="6">
    <location>
        <begin position="79"/>
        <end position="102"/>
    </location>
</feature>
<evidence type="ECO:0000313" key="10">
    <source>
        <dbReference type="Proteomes" id="UP000251889"/>
    </source>
</evidence>
<feature type="domain" description="ABC3 transporter permease C-terminal" evidence="7">
    <location>
        <begin position="2"/>
        <end position="107"/>
    </location>
</feature>
<dbReference type="PANTHER" id="PTHR30572">
    <property type="entry name" value="MEMBRANE COMPONENT OF TRANSPORTER-RELATED"/>
    <property type="match status" value="1"/>
</dbReference>
<comment type="caution">
    <text evidence="9">The sequence shown here is derived from an EMBL/GenBank/DDBJ whole genome shotgun (WGS) entry which is preliminary data.</text>
</comment>
<accession>A0A364Y082</accession>
<evidence type="ECO:0000256" key="5">
    <source>
        <dbReference type="ARBA" id="ARBA00023136"/>
    </source>
</evidence>
<feature type="transmembrane region" description="Helical" evidence="6">
    <location>
        <begin position="408"/>
        <end position="436"/>
    </location>
</feature>
<dbReference type="PANTHER" id="PTHR30572:SF18">
    <property type="entry name" value="ABC-TYPE MACROLIDE FAMILY EXPORT SYSTEM PERMEASE COMPONENT 2"/>
    <property type="match status" value="1"/>
</dbReference>
<feature type="transmembrane region" description="Helical" evidence="6">
    <location>
        <begin position="456"/>
        <end position="481"/>
    </location>
</feature>
<feature type="transmembrane region" description="Helical" evidence="6">
    <location>
        <begin position="40"/>
        <end position="59"/>
    </location>
</feature>
<reference evidence="9 10" key="1">
    <citation type="submission" date="2018-06" db="EMBL/GenBank/DDBJ databases">
        <title>Chryseolinea flavus sp. nov., a member of the phylum Bacteroidetes isolated from soil.</title>
        <authorList>
            <person name="Li Y."/>
            <person name="Wang J."/>
        </authorList>
    </citation>
    <scope>NUCLEOTIDE SEQUENCE [LARGE SCALE GENOMIC DNA]</scope>
    <source>
        <strain evidence="9 10">SDU1-6</strain>
    </source>
</reference>
<evidence type="ECO:0000256" key="3">
    <source>
        <dbReference type="ARBA" id="ARBA00022692"/>
    </source>
</evidence>
<evidence type="ECO:0000259" key="7">
    <source>
        <dbReference type="Pfam" id="PF02687"/>
    </source>
</evidence>
<dbReference type="Proteomes" id="UP000251889">
    <property type="component" value="Unassembled WGS sequence"/>
</dbReference>
<dbReference type="Pfam" id="PF02687">
    <property type="entry name" value="FtsX"/>
    <property type="match status" value="2"/>
</dbReference>
<evidence type="ECO:0000256" key="4">
    <source>
        <dbReference type="ARBA" id="ARBA00022989"/>
    </source>
</evidence>
<evidence type="ECO:0000256" key="6">
    <source>
        <dbReference type="SAM" id="Phobius"/>
    </source>
</evidence>
<feature type="domain" description="ABC3 transporter permease C-terminal" evidence="7">
    <location>
        <begin position="376"/>
        <end position="488"/>
    </location>
</feature>
<proteinExistence type="predicted"/>
<keyword evidence="10" id="KW-1185">Reference proteome</keyword>
<evidence type="ECO:0000259" key="8">
    <source>
        <dbReference type="Pfam" id="PF12704"/>
    </source>
</evidence>
<keyword evidence="5 6" id="KW-0472">Membrane</keyword>
<dbReference type="InterPro" id="IPR050250">
    <property type="entry name" value="Macrolide_Exporter_MacB"/>
</dbReference>
<evidence type="ECO:0000313" key="9">
    <source>
        <dbReference type="EMBL" id="RAW00184.1"/>
    </source>
</evidence>
<dbReference type="OrthoDB" id="5933722at2"/>
<dbReference type="AlphaFoldDB" id="A0A364Y082"/>
<keyword evidence="3 6" id="KW-0812">Transmembrane</keyword>
<name>A0A364Y082_9BACT</name>
<dbReference type="GO" id="GO:0022857">
    <property type="term" value="F:transmembrane transporter activity"/>
    <property type="evidence" value="ECO:0007669"/>
    <property type="project" value="TreeGrafter"/>
</dbReference>
<evidence type="ECO:0000256" key="1">
    <source>
        <dbReference type="ARBA" id="ARBA00004651"/>
    </source>
</evidence>
<evidence type="ECO:0008006" key="11">
    <source>
        <dbReference type="Google" id="ProtNLM"/>
    </source>
</evidence>
<keyword evidence="2" id="KW-1003">Cell membrane</keyword>
<dbReference type="InterPro" id="IPR025857">
    <property type="entry name" value="MacB_PCD"/>
</dbReference>